<dbReference type="Proteomes" id="UP000786811">
    <property type="component" value="Unassembled WGS sequence"/>
</dbReference>
<keyword evidence="2" id="KW-0328">Glycosyltransferase</keyword>
<evidence type="ECO:0000313" key="6">
    <source>
        <dbReference type="EMBL" id="CAG5074306.1"/>
    </source>
</evidence>
<dbReference type="PANTHER" id="PTHR16779:SF1">
    <property type="entry name" value="BETA-1,4-MANNOSYLTRANSFERASE EGH"/>
    <property type="match status" value="1"/>
</dbReference>
<feature type="domain" description="Glycosyltransferase 2-like" evidence="5">
    <location>
        <begin position="190"/>
        <end position="404"/>
    </location>
</feature>
<evidence type="ECO:0000313" key="7">
    <source>
        <dbReference type="Proteomes" id="UP000786811"/>
    </source>
</evidence>
<evidence type="ECO:0000256" key="4">
    <source>
        <dbReference type="SAM" id="Phobius"/>
    </source>
</evidence>
<gene>
    <name evidence="6" type="ORF">HICCMSTLAB_LOCUS1011</name>
</gene>
<evidence type="ECO:0000256" key="1">
    <source>
        <dbReference type="ARBA" id="ARBA00006739"/>
    </source>
</evidence>
<evidence type="ECO:0000256" key="3">
    <source>
        <dbReference type="ARBA" id="ARBA00022679"/>
    </source>
</evidence>
<comment type="caution">
    <text evidence="6">The sequence shown here is derived from an EMBL/GenBank/DDBJ whole genome shotgun (WGS) entry which is preliminary data.</text>
</comment>
<feature type="transmembrane region" description="Helical" evidence="4">
    <location>
        <begin position="414"/>
        <end position="433"/>
    </location>
</feature>
<feature type="transmembrane region" description="Helical" evidence="4">
    <location>
        <begin position="383"/>
        <end position="402"/>
    </location>
</feature>
<evidence type="ECO:0000259" key="5">
    <source>
        <dbReference type="Pfam" id="PF13632"/>
    </source>
</evidence>
<dbReference type="InterPro" id="IPR029044">
    <property type="entry name" value="Nucleotide-diphossugar_trans"/>
</dbReference>
<keyword evidence="7" id="KW-1185">Reference proteome</keyword>
<evidence type="ECO:0000256" key="2">
    <source>
        <dbReference type="ARBA" id="ARBA00022676"/>
    </source>
</evidence>
<keyword evidence="3" id="KW-0808">Transferase</keyword>
<dbReference type="EMBL" id="CAJNRD030001114">
    <property type="protein sequence ID" value="CAG5074306.1"/>
    <property type="molecule type" value="Genomic_DNA"/>
</dbReference>
<accession>A0A8J2H238</accession>
<sequence>MSGGTLMTSTVKHMSHCCLLVLIITTFEYTSGVLSVLESEERPRIDSWERYGVVAPLLFLLRLLTLLALPQSLFNFLGLTLYNAFPDKVTLKGSPLLAPFISIRVVTRGDYPHLVSRNVTWNLNKCLDVGLENFQIEVVTDKPLGLKSHRRLRELVVPSEYRTKTGALFKARALQYCLEEGLNELAEHDWIVHLDEETLLTENSLRGILNFVLDGKHPFGQGLITYANERVVNWVTTMADCFRVADDMGKLRFQFNMFHRPLFSMKGSYVVTQAGAEREVGFDNGIDGSIAEDCFFALKAFSLGHSFNFIEGEMWEKSPFTIWDFIQQRKRWIQGIYLVVHSRQIPLKNKLLLGVSWYSWATLPLSTSNILLAGLCPISCPKILDGLCAFIGAISIYMYVFGVIKSFSLSRFGLFRYLAFISGALAIIPFNLVTENIAVVWALLGKKHNALTTFGKTNTQNQNPPPPTPAYNNEVVIGSNFNKSAFELERLTSMGRSGMRPTGLKGSSSHVGHNSLGKARECKAEADCSAIQNTTCVQDPNGDKKRCLCGDLSAPVNGFCSYQFKDYYEEDFKCNGINNPTILPPTHINLSFSFRIDITGELAPAIDFLNSYHQVLNHHAIYL</sequence>
<dbReference type="InterPro" id="IPR027389">
    <property type="entry name" value="B_mannosylTrfase_Bre-3/Egh"/>
</dbReference>
<name>A0A8J2H238_COTCN</name>
<proteinExistence type="inferred from homology"/>
<comment type="similarity">
    <text evidence="1">Belongs to the glycosyltransferase 2 family.</text>
</comment>
<dbReference type="InterPro" id="IPR001173">
    <property type="entry name" value="Glyco_trans_2-like"/>
</dbReference>
<keyword evidence="4" id="KW-0472">Membrane</keyword>
<dbReference type="PANTHER" id="PTHR16779">
    <property type="entry name" value="BETA-1,4-MANNOSYLTRANSFERASE EGH"/>
    <property type="match status" value="1"/>
</dbReference>
<dbReference type="GO" id="GO:0005737">
    <property type="term" value="C:cytoplasm"/>
    <property type="evidence" value="ECO:0007669"/>
    <property type="project" value="TreeGrafter"/>
</dbReference>
<keyword evidence="4" id="KW-1133">Transmembrane helix</keyword>
<dbReference type="AlphaFoldDB" id="A0A8J2H238"/>
<protein>
    <submittedName>
        <fullName evidence="6">4-mannosyltransferase egh (Drosophila melanogaster)</fullName>
    </submittedName>
</protein>
<keyword evidence="4" id="KW-0812">Transmembrane</keyword>
<dbReference type="Pfam" id="PF13632">
    <property type="entry name" value="Glyco_trans_2_3"/>
    <property type="match status" value="1"/>
</dbReference>
<feature type="transmembrane region" description="Helical" evidence="4">
    <location>
        <begin position="59"/>
        <end position="82"/>
    </location>
</feature>
<dbReference type="SUPFAM" id="SSF53448">
    <property type="entry name" value="Nucleotide-diphospho-sugar transferases"/>
    <property type="match status" value="1"/>
</dbReference>
<feature type="transmembrane region" description="Helical" evidence="4">
    <location>
        <begin position="351"/>
        <end position="371"/>
    </location>
</feature>
<reference evidence="6" key="1">
    <citation type="submission" date="2021-04" db="EMBL/GenBank/DDBJ databases">
        <authorList>
            <person name="Chebbi M.A.C M."/>
        </authorList>
    </citation>
    <scope>NUCLEOTIDE SEQUENCE</scope>
</reference>
<organism evidence="6 7">
    <name type="scientific">Cotesia congregata</name>
    <name type="common">Parasitoid wasp</name>
    <name type="synonym">Apanteles congregatus</name>
    <dbReference type="NCBI Taxonomy" id="51543"/>
    <lineage>
        <taxon>Eukaryota</taxon>
        <taxon>Metazoa</taxon>
        <taxon>Ecdysozoa</taxon>
        <taxon>Arthropoda</taxon>
        <taxon>Hexapoda</taxon>
        <taxon>Insecta</taxon>
        <taxon>Pterygota</taxon>
        <taxon>Neoptera</taxon>
        <taxon>Endopterygota</taxon>
        <taxon>Hymenoptera</taxon>
        <taxon>Apocrita</taxon>
        <taxon>Ichneumonoidea</taxon>
        <taxon>Braconidae</taxon>
        <taxon>Microgastrinae</taxon>
        <taxon>Cotesia</taxon>
    </lineage>
</organism>
<dbReference type="OrthoDB" id="3971593at2759"/>
<dbReference type="GO" id="GO:0019187">
    <property type="term" value="F:beta-1,4-mannosyltransferase activity"/>
    <property type="evidence" value="ECO:0007669"/>
    <property type="project" value="InterPro"/>
</dbReference>
<dbReference type="FunFam" id="3.90.550.10:FF:000175">
    <property type="entry name" value="Beta-1,4-mannosyltransferase bre-3"/>
    <property type="match status" value="1"/>
</dbReference>